<sequence>MPKCCQCLQKFTEPLTADNFYRKPEILCETCREAWQQSLISREKKTLKSAGRCTRCLKPLAENETECLDCKFLAQRFTLINQLYCDYCYQGTVREVIHQYKIAGDTALCEVIAEQINLPKKKYDYIVPIPSPIERDVKRTFNPVKQVLKAKKIAYKPLLDTQIRPKQSSLGKRERAQAENPFCFSAMAQSLDLVNKAILLVDDIYTTGLTVHHAAEILLVRKIGKVDVFTFAR</sequence>
<dbReference type="OrthoDB" id="9779910at2"/>
<dbReference type="Gene3D" id="3.40.50.2020">
    <property type="match status" value="1"/>
</dbReference>
<evidence type="ECO:0000313" key="2">
    <source>
        <dbReference type="EMBL" id="GEP83754.1"/>
    </source>
</evidence>
<proteinExistence type="inferred from homology"/>
<dbReference type="SUPFAM" id="SSF53271">
    <property type="entry name" value="PRTase-like"/>
    <property type="match status" value="1"/>
</dbReference>
<dbReference type="AlphaFoldDB" id="A0A239UD13"/>
<evidence type="ECO:0000313" key="3">
    <source>
        <dbReference type="Proteomes" id="UP000321736"/>
    </source>
</evidence>
<protein>
    <submittedName>
        <fullName evidence="2">Competence protein ComF</fullName>
    </submittedName>
</protein>
<dbReference type="EMBL" id="BKAR01000003">
    <property type="protein sequence ID" value="GEP83754.1"/>
    <property type="molecule type" value="Genomic_DNA"/>
</dbReference>
<dbReference type="RefSeq" id="WP_095106490.1">
    <property type="nucleotide sequence ID" value="NZ_BKAR01000003.1"/>
</dbReference>
<dbReference type="InterPro" id="IPR029057">
    <property type="entry name" value="PRTase-like"/>
</dbReference>
<evidence type="ECO:0000256" key="1">
    <source>
        <dbReference type="ARBA" id="ARBA00008007"/>
    </source>
</evidence>
<dbReference type="PANTHER" id="PTHR47505:SF1">
    <property type="entry name" value="DNA UTILIZATION PROTEIN YHGH"/>
    <property type="match status" value="1"/>
</dbReference>
<organism evidence="2 3">
    <name type="scientific">Staphylococcus piscifermentans</name>
    <dbReference type="NCBI Taxonomy" id="70258"/>
    <lineage>
        <taxon>Bacteria</taxon>
        <taxon>Bacillati</taxon>
        <taxon>Bacillota</taxon>
        <taxon>Bacilli</taxon>
        <taxon>Bacillales</taxon>
        <taxon>Staphylococcaceae</taxon>
        <taxon>Staphylococcus</taxon>
    </lineage>
</organism>
<dbReference type="CDD" id="cd06223">
    <property type="entry name" value="PRTases_typeI"/>
    <property type="match status" value="1"/>
</dbReference>
<accession>A0A239UD13</accession>
<keyword evidence="3" id="KW-1185">Reference proteome</keyword>
<comment type="caution">
    <text evidence="2">The sequence shown here is derived from an EMBL/GenBank/DDBJ whole genome shotgun (WGS) entry which is preliminary data.</text>
</comment>
<comment type="similarity">
    <text evidence="1">Belongs to the ComF/GntX family.</text>
</comment>
<dbReference type="PANTHER" id="PTHR47505">
    <property type="entry name" value="DNA UTILIZATION PROTEIN YHGH"/>
    <property type="match status" value="1"/>
</dbReference>
<gene>
    <name evidence="2" type="ORF">SPI02_03390</name>
</gene>
<reference evidence="2 3" key="1">
    <citation type="submission" date="2019-07" db="EMBL/GenBank/DDBJ databases">
        <title>Whole genome shotgun sequence of Staphylococcus piscifermentans NBRC 109625.</title>
        <authorList>
            <person name="Hosoyama A."/>
            <person name="Uohara A."/>
            <person name="Ohji S."/>
            <person name="Ichikawa N."/>
        </authorList>
    </citation>
    <scope>NUCLEOTIDE SEQUENCE [LARGE SCALE GENOMIC DNA]</scope>
    <source>
        <strain evidence="2 3">NBRC 109625</strain>
    </source>
</reference>
<dbReference type="Proteomes" id="UP000321736">
    <property type="component" value="Unassembled WGS sequence"/>
</dbReference>
<name>A0A239UD13_9STAP</name>
<dbReference type="InterPro" id="IPR000836">
    <property type="entry name" value="PRTase_dom"/>
</dbReference>
<dbReference type="InterPro" id="IPR051910">
    <property type="entry name" value="ComF/GntX_DNA_util-trans"/>
</dbReference>